<dbReference type="EMBL" id="AP025314">
    <property type="protein sequence ID" value="BDD10620.1"/>
    <property type="molecule type" value="Genomic_DNA"/>
</dbReference>
<name>A0AAU9DDT0_9BACT</name>
<accession>A0AAU9DDT0</accession>
<organism evidence="1 2">
    <name type="scientific">Fulvitalea axinellae</name>
    <dbReference type="NCBI Taxonomy" id="1182444"/>
    <lineage>
        <taxon>Bacteria</taxon>
        <taxon>Pseudomonadati</taxon>
        <taxon>Bacteroidota</taxon>
        <taxon>Cytophagia</taxon>
        <taxon>Cytophagales</taxon>
        <taxon>Persicobacteraceae</taxon>
        <taxon>Fulvitalea</taxon>
    </lineage>
</organism>
<dbReference type="AlphaFoldDB" id="A0AAU9DDT0"/>
<gene>
    <name evidence="1" type="ORF">FUAX_30520</name>
</gene>
<proteinExistence type="predicted"/>
<dbReference type="RefSeq" id="WP_338392163.1">
    <property type="nucleotide sequence ID" value="NZ_AP025314.1"/>
</dbReference>
<keyword evidence="2" id="KW-1185">Reference proteome</keyword>
<evidence type="ECO:0000313" key="2">
    <source>
        <dbReference type="Proteomes" id="UP001348817"/>
    </source>
</evidence>
<protein>
    <submittedName>
        <fullName evidence="1">Uncharacterized protein</fullName>
    </submittedName>
</protein>
<evidence type="ECO:0000313" key="1">
    <source>
        <dbReference type="EMBL" id="BDD10620.1"/>
    </source>
</evidence>
<sequence length="66" mass="7774">MPMSVNALRVGKRYRLKNFGEESEFEVLEIFEDDDCRVKDIYSLEEFRLSDLTRYGVGADYDLEEA</sequence>
<reference evidence="1 2" key="1">
    <citation type="submission" date="2021-12" db="EMBL/GenBank/DDBJ databases">
        <title>Genome sequencing of bacteria with rrn-lacking chromosome and rrn-plasmid.</title>
        <authorList>
            <person name="Anda M."/>
            <person name="Iwasaki W."/>
        </authorList>
    </citation>
    <scope>NUCLEOTIDE SEQUENCE [LARGE SCALE GENOMIC DNA]</scope>
    <source>
        <strain evidence="1 2">DSM 100852</strain>
    </source>
</reference>
<dbReference type="KEGG" id="fax:FUAX_30520"/>
<dbReference type="Proteomes" id="UP001348817">
    <property type="component" value="Chromosome"/>
</dbReference>